<dbReference type="Gene3D" id="2.130.10.10">
    <property type="entry name" value="YVTN repeat-like/Quinoprotein amine dehydrogenase"/>
    <property type="match status" value="1"/>
</dbReference>
<dbReference type="InterPro" id="IPR015943">
    <property type="entry name" value="WD40/YVTN_repeat-like_dom_sf"/>
</dbReference>
<reference evidence="2" key="1">
    <citation type="submission" date="2018-11" db="EMBL/GenBank/DDBJ databases">
        <title>Henneguya salminicola genome and transcriptome.</title>
        <authorList>
            <person name="Yahalomi D."/>
            <person name="Atkinson S.D."/>
            <person name="Neuhof M."/>
            <person name="Chang E.S."/>
            <person name="Philippe H."/>
            <person name="Cartwright P."/>
            <person name="Bartholomew J.L."/>
            <person name="Huchon D."/>
        </authorList>
    </citation>
    <scope>NUCLEOTIDE SEQUENCE</scope>
    <source>
        <strain evidence="2">Hz1</strain>
        <tissue evidence="2">Whole</tissue>
    </source>
</reference>
<dbReference type="EMBL" id="GHBP01004841">
    <property type="protein sequence ID" value="NDJ93747.1"/>
    <property type="molecule type" value="Transcribed_RNA"/>
</dbReference>
<dbReference type="AlphaFoldDB" id="A0A6G3MIB1"/>
<evidence type="ECO:0000259" key="1">
    <source>
        <dbReference type="Pfam" id="PF10433"/>
    </source>
</evidence>
<dbReference type="InterPro" id="IPR018846">
    <property type="entry name" value="Beta-prop_RSE1/DDB1/CPSF1_1st"/>
</dbReference>
<dbReference type="InterPro" id="IPR050358">
    <property type="entry name" value="RSE1/DDB1/CFT1"/>
</dbReference>
<name>A0A6G3MIB1_HENSL</name>
<organism evidence="2">
    <name type="scientific">Henneguya salminicola</name>
    <name type="common">Myxosporean</name>
    <dbReference type="NCBI Taxonomy" id="69463"/>
    <lineage>
        <taxon>Eukaryota</taxon>
        <taxon>Metazoa</taxon>
        <taxon>Cnidaria</taxon>
        <taxon>Myxozoa</taxon>
        <taxon>Myxosporea</taxon>
        <taxon>Bivalvulida</taxon>
        <taxon>Platysporina</taxon>
        <taxon>Myxobolidae</taxon>
        <taxon>Henneguya</taxon>
    </lineage>
</organism>
<feature type="domain" description="RSE1/DDB1/CPSF1 first beta-propeller" evidence="1">
    <location>
        <begin position="13"/>
        <end position="231"/>
    </location>
</feature>
<dbReference type="PANTHER" id="PTHR10644">
    <property type="entry name" value="DNA REPAIR/RNA PROCESSING CPSF FAMILY"/>
    <property type="match status" value="1"/>
</dbReference>
<evidence type="ECO:0000313" key="2">
    <source>
        <dbReference type="EMBL" id="NDJ93747.1"/>
    </source>
</evidence>
<dbReference type="Pfam" id="PF10433">
    <property type="entry name" value="Beta-prop_RSE1_1st"/>
    <property type="match status" value="1"/>
</dbReference>
<proteinExistence type="predicted"/>
<sequence>MYLIQELIPQTAVDIAFKCNILHEETENLLIVKGNILEIYDIKTNKNGNINLIIRHIEEFYSNIIAISSFKFIDGKECLILCFHNIKISIIQYDNIDKKMKLCYIYDMDIEINTEFVKERALLCSNSVKSSCFLLFNDNISLFSFKESQSNSSSFDLINEQINRYSLNLSQTELKIHKIIDATFMTNYGNDTVGILYEPLSTHINLLSSRSDTLKFTAIIIDRDADILIPIWTINNLPFDSFKLLPICPSLGNLKD</sequence>
<protein>
    <submittedName>
        <fullName evidence="2">Cleavage and polyadenylation specificity factor subunit 1 (Trinotate prediction)</fullName>
    </submittedName>
</protein>
<accession>A0A6G3MIB1</accession>